<accession>A0ABQ5RQD9</accession>
<feature type="chain" id="PRO_5045080134" description="DUF7906 domain-containing protein" evidence="2">
    <location>
        <begin position="27"/>
        <end position="704"/>
    </location>
</feature>
<dbReference type="PANTHER" id="PTHR31515:SF4">
    <property type="entry name" value="TRANSMEMBRANE PROTEIN"/>
    <property type="match status" value="1"/>
</dbReference>
<feature type="domain" description="DUF7906" evidence="3">
    <location>
        <begin position="79"/>
        <end position="316"/>
    </location>
</feature>
<name>A0ABQ5RQD9_9CHLO</name>
<dbReference type="InterPro" id="IPR057228">
    <property type="entry name" value="DUF7906"/>
</dbReference>
<keyword evidence="1" id="KW-1133">Transmembrane helix</keyword>
<feature type="transmembrane region" description="Helical" evidence="1">
    <location>
        <begin position="667"/>
        <end position="687"/>
    </location>
</feature>
<keyword evidence="2" id="KW-0732">Signal</keyword>
<gene>
    <name evidence="4" type="ORF">VaNZ11_001704</name>
</gene>
<keyword evidence="5" id="KW-1185">Reference proteome</keyword>
<evidence type="ECO:0000259" key="3">
    <source>
        <dbReference type="Pfam" id="PF25483"/>
    </source>
</evidence>
<evidence type="ECO:0000313" key="5">
    <source>
        <dbReference type="Proteomes" id="UP001165090"/>
    </source>
</evidence>
<sequence length="704" mass="76299">MGRRGLYALVLALASMLHALIPVCQGNNAARLMLIEELQTAPADRDVLARVPKAQRHLWEYHDGRSINETLQSFTAIPVDITIAIKLIGFDGDGVNNVKVKEADFLRYLHGLHLNMHTPALEPELRNLAIQPRIHFQVSKAPGALTHKLAGALTSAVFAARSAGKGSHVIAYVSHTVVDDVLAAEEREQAAAASPSHGSSPSFTLYFLNLEPPSTIDYLYTYQENPNLVASGNWSEFRSCPGLLYASDQTTSGAGFAWVDMGAAPFSYGPLRGNQGQVFPHSVPHAANFQPNVASLAILPDLAGTVASAVHHLAWPPLQHAKLALPRPSGASSLVVQVVHIHDTLAVPPQSLQRLVIQKELERALSGSAMTVDVRESFLSFAMCDLCVNAYTNALRVRTQRREGSTVAATSGQILDRLALHQTLAQYSEIIMAYAGVHETHDVLPVFLFDLSMKDEALLLDGALKAAAFSDMVVAVATRATLAHTRFSCGYSARYINPTEVTREVLGGILQSAFGVAHIALRYHPASGTGWDYLWALGATPFGPLSDVMSISGATASTVRRNLAVVELDRQAGRIAAVLQGMSRLSPKGRWNEAVPSKDARNRLHARVNVAAIKMELAVMALSQGRNADALRMARLLSHDASAMERFALRLESTLLAKMKCQGVTDWTALLWPPAGSLLAVALAVWWRSRGARIRAEARYDKIY</sequence>
<evidence type="ECO:0000256" key="1">
    <source>
        <dbReference type="SAM" id="Phobius"/>
    </source>
</evidence>
<evidence type="ECO:0000256" key="2">
    <source>
        <dbReference type="SAM" id="SignalP"/>
    </source>
</evidence>
<keyword evidence="1" id="KW-0812">Transmembrane</keyword>
<protein>
    <recommendedName>
        <fullName evidence="3">DUF7906 domain-containing protein</fullName>
    </recommendedName>
</protein>
<dbReference type="PANTHER" id="PTHR31515">
    <property type="entry name" value="TRANSMEMBRANE PROTEIN-RELATED"/>
    <property type="match status" value="1"/>
</dbReference>
<evidence type="ECO:0000313" key="4">
    <source>
        <dbReference type="EMBL" id="GLI59754.1"/>
    </source>
</evidence>
<dbReference type="Proteomes" id="UP001165090">
    <property type="component" value="Unassembled WGS sequence"/>
</dbReference>
<organism evidence="4 5">
    <name type="scientific">Volvox africanus</name>
    <dbReference type="NCBI Taxonomy" id="51714"/>
    <lineage>
        <taxon>Eukaryota</taxon>
        <taxon>Viridiplantae</taxon>
        <taxon>Chlorophyta</taxon>
        <taxon>core chlorophytes</taxon>
        <taxon>Chlorophyceae</taxon>
        <taxon>CS clade</taxon>
        <taxon>Chlamydomonadales</taxon>
        <taxon>Volvocaceae</taxon>
        <taxon>Volvox</taxon>
    </lineage>
</organism>
<comment type="caution">
    <text evidence="4">The sequence shown here is derived from an EMBL/GenBank/DDBJ whole genome shotgun (WGS) entry which is preliminary data.</text>
</comment>
<feature type="signal peptide" evidence="2">
    <location>
        <begin position="1"/>
        <end position="26"/>
    </location>
</feature>
<proteinExistence type="predicted"/>
<dbReference type="Pfam" id="PF25483">
    <property type="entry name" value="DUF7906"/>
    <property type="match status" value="1"/>
</dbReference>
<dbReference type="EMBL" id="BSDZ01000004">
    <property type="protein sequence ID" value="GLI59754.1"/>
    <property type="molecule type" value="Genomic_DNA"/>
</dbReference>
<reference evidence="4 5" key="1">
    <citation type="journal article" date="2023" name="IScience">
        <title>Expanded male sex-determining region conserved during the evolution of homothallism in the green alga Volvox.</title>
        <authorList>
            <person name="Yamamoto K."/>
            <person name="Matsuzaki R."/>
            <person name="Mahakham W."/>
            <person name="Heman W."/>
            <person name="Sekimoto H."/>
            <person name="Kawachi M."/>
            <person name="Minakuchi Y."/>
            <person name="Toyoda A."/>
            <person name="Nozaki H."/>
        </authorList>
    </citation>
    <scope>NUCLEOTIDE SEQUENCE [LARGE SCALE GENOMIC DNA]</scope>
    <source>
        <strain evidence="4 5">NIES-4468</strain>
    </source>
</reference>
<keyword evidence="1" id="KW-0472">Membrane</keyword>